<evidence type="ECO:0000313" key="1">
    <source>
        <dbReference type="EMBL" id="KAJ6986894.1"/>
    </source>
</evidence>
<proteinExistence type="predicted"/>
<dbReference type="EMBL" id="JAQIZT010000008">
    <property type="protein sequence ID" value="KAJ6986894.1"/>
    <property type="molecule type" value="Genomic_DNA"/>
</dbReference>
<sequence length="28" mass="3390">MKICWLVYFGSTHVQRHTLRYGRSVVHD</sequence>
<name>A0AAD6MKL6_9ROSI</name>
<protein>
    <submittedName>
        <fullName evidence="1">Uncharacterized protein</fullName>
    </submittedName>
</protein>
<organism evidence="1 2">
    <name type="scientific">Populus alba x Populus x berolinensis</name>
    <dbReference type="NCBI Taxonomy" id="444605"/>
    <lineage>
        <taxon>Eukaryota</taxon>
        <taxon>Viridiplantae</taxon>
        <taxon>Streptophyta</taxon>
        <taxon>Embryophyta</taxon>
        <taxon>Tracheophyta</taxon>
        <taxon>Spermatophyta</taxon>
        <taxon>Magnoliopsida</taxon>
        <taxon>eudicotyledons</taxon>
        <taxon>Gunneridae</taxon>
        <taxon>Pentapetalae</taxon>
        <taxon>rosids</taxon>
        <taxon>fabids</taxon>
        <taxon>Malpighiales</taxon>
        <taxon>Salicaceae</taxon>
        <taxon>Saliceae</taxon>
        <taxon>Populus</taxon>
    </lineage>
</organism>
<reference evidence="1" key="1">
    <citation type="journal article" date="2023" name="Mol. Ecol. Resour.">
        <title>Chromosome-level genome assembly of a triploid poplar Populus alba 'Berolinensis'.</title>
        <authorList>
            <person name="Chen S."/>
            <person name="Yu Y."/>
            <person name="Wang X."/>
            <person name="Wang S."/>
            <person name="Zhang T."/>
            <person name="Zhou Y."/>
            <person name="He R."/>
            <person name="Meng N."/>
            <person name="Wang Y."/>
            <person name="Liu W."/>
            <person name="Liu Z."/>
            <person name="Liu J."/>
            <person name="Guo Q."/>
            <person name="Huang H."/>
            <person name="Sederoff R.R."/>
            <person name="Wang G."/>
            <person name="Qu G."/>
            <person name="Chen S."/>
        </authorList>
    </citation>
    <scope>NUCLEOTIDE SEQUENCE</scope>
    <source>
        <strain evidence="1">SC-2020</strain>
    </source>
</reference>
<keyword evidence="2" id="KW-1185">Reference proteome</keyword>
<dbReference type="Proteomes" id="UP001164929">
    <property type="component" value="Chromosome 8"/>
</dbReference>
<accession>A0AAD6MKL6</accession>
<dbReference type="AlphaFoldDB" id="A0AAD6MKL6"/>
<comment type="caution">
    <text evidence="1">The sequence shown here is derived from an EMBL/GenBank/DDBJ whole genome shotgun (WGS) entry which is preliminary data.</text>
</comment>
<gene>
    <name evidence="1" type="ORF">NC653_020202</name>
</gene>
<evidence type="ECO:0000313" key="2">
    <source>
        <dbReference type="Proteomes" id="UP001164929"/>
    </source>
</evidence>